<evidence type="ECO:0000313" key="3">
    <source>
        <dbReference type="Proteomes" id="UP000053240"/>
    </source>
</evidence>
<name>A0A194RLY5_PAPMA</name>
<dbReference type="AlphaFoldDB" id="A0A194RLY5"/>
<keyword evidence="3" id="KW-1185">Reference proteome</keyword>
<sequence>MANQISVPYKISWILWQTADAESSQRRRGRSDASTRAD</sequence>
<gene>
    <name evidence="2" type="ORF">RR48_07271</name>
</gene>
<dbReference type="EMBL" id="KQ459995">
    <property type="protein sequence ID" value="KPJ18547.1"/>
    <property type="molecule type" value="Genomic_DNA"/>
</dbReference>
<dbReference type="Proteomes" id="UP000053240">
    <property type="component" value="Unassembled WGS sequence"/>
</dbReference>
<proteinExistence type="predicted"/>
<feature type="region of interest" description="Disordered" evidence="1">
    <location>
        <begin position="19"/>
        <end position="38"/>
    </location>
</feature>
<protein>
    <submittedName>
        <fullName evidence="2">Uncharacterized protein</fullName>
    </submittedName>
</protein>
<accession>A0A194RLY5</accession>
<evidence type="ECO:0000313" key="2">
    <source>
        <dbReference type="EMBL" id="KPJ18547.1"/>
    </source>
</evidence>
<reference evidence="2 3" key="1">
    <citation type="journal article" date="2015" name="Nat. Commun.">
        <title>Outbred genome sequencing and CRISPR/Cas9 gene editing in butterflies.</title>
        <authorList>
            <person name="Li X."/>
            <person name="Fan D."/>
            <person name="Zhang W."/>
            <person name="Liu G."/>
            <person name="Zhang L."/>
            <person name="Zhao L."/>
            <person name="Fang X."/>
            <person name="Chen L."/>
            <person name="Dong Y."/>
            <person name="Chen Y."/>
            <person name="Ding Y."/>
            <person name="Zhao R."/>
            <person name="Feng M."/>
            <person name="Zhu Y."/>
            <person name="Feng Y."/>
            <person name="Jiang X."/>
            <person name="Zhu D."/>
            <person name="Xiang H."/>
            <person name="Feng X."/>
            <person name="Li S."/>
            <person name="Wang J."/>
            <person name="Zhang G."/>
            <person name="Kronforst M.R."/>
            <person name="Wang W."/>
        </authorList>
    </citation>
    <scope>NUCLEOTIDE SEQUENCE [LARGE SCALE GENOMIC DNA]</scope>
    <source>
        <strain evidence="2">Ya'a_city_454_Pm</strain>
        <tissue evidence="2">Whole body</tissue>
    </source>
</reference>
<evidence type="ECO:0000256" key="1">
    <source>
        <dbReference type="SAM" id="MobiDB-lite"/>
    </source>
</evidence>
<organism evidence="2 3">
    <name type="scientific">Papilio machaon</name>
    <name type="common">Old World swallowtail butterfly</name>
    <dbReference type="NCBI Taxonomy" id="76193"/>
    <lineage>
        <taxon>Eukaryota</taxon>
        <taxon>Metazoa</taxon>
        <taxon>Ecdysozoa</taxon>
        <taxon>Arthropoda</taxon>
        <taxon>Hexapoda</taxon>
        <taxon>Insecta</taxon>
        <taxon>Pterygota</taxon>
        <taxon>Neoptera</taxon>
        <taxon>Endopterygota</taxon>
        <taxon>Lepidoptera</taxon>
        <taxon>Glossata</taxon>
        <taxon>Ditrysia</taxon>
        <taxon>Papilionoidea</taxon>
        <taxon>Papilionidae</taxon>
        <taxon>Papilioninae</taxon>
        <taxon>Papilio</taxon>
    </lineage>
</organism>
<dbReference type="InParanoid" id="A0A194RLY5"/>